<keyword evidence="7" id="KW-0889">Transcription antitermination</keyword>
<dbReference type="GO" id="GO:0006020">
    <property type="term" value="P:inositol metabolic process"/>
    <property type="evidence" value="ECO:0007669"/>
    <property type="project" value="TreeGrafter"/>
</dbReference>
<reference evidence="12 15" key="2">
    <citation type="submission" date="2020-10" db="EMBL/GenBank/DDBJ databases">
        <title>Resistance determinants and their genetic context in bacteria from a longitudinal study of pigs reared under conventional and antibiotic-free husbandry practices.</title>
        <authorList>
            <person name="Poulin-Laprade D."/>
            <person name="Brouard J.-S."/>
            <person name="Gagnon N."/>
            <person name="Turcotte A."/>
            <person name="Langlois A."/>
            <person name="Matte J.J."/>
            <person name="Carrillo C.D."/>
            <person name="Zaheer R."/>
            <person name="McAllister T."/>
            <person name="Topp E."/>
            <person name="Talbot G."/>
        </authorList>
    </citation>
    <scope>NUCLEOTIDE SEQUENCE [LARGE SCALE GENOMIC DNA]</scope>
    <source>
        <strain evidence="12 15">Res13-Abat-PEB01-P1-04-A</strain>
    </source>
</reference>
<evidence type="ECO:0000256" key="3">
    <source>
        <dbReference type="ARBA" id="ARBA00009759"/>
    </source>
</evidence>
<sequence length="269" mass="29188">MTSLDSDPLHARYLFACELAKAGAELAFRFYQQRGSLAVDHKGHDLQDVVSIADKQVEEFVKQQIVNAFPQDGFLGEESGAQLPEAPILWVVDPIDGTSCFLNGLHTWCLSLAIVADGEPVIGVVYDPNHQEIFHALKGHGAWLNETPIAPHPARTVKEGVMGVGTSHRVTPADFLPFLDALLSDGGMFVRNGSGALMSAWAAAGRLIGYYEPHMNPWDALPGLVLMREAGGQTNDYLANDGIINGSPLLLAGKTLYPQLKNMLRQPLH</sequence>
<dbReference type="PANTHER" id="PTHR20854">
    <property type="entry name" value="INOSITOL MONOPHOSPHATASE"/>
    <property type="match status" value="1"/>
</dbReference>
<dbReference type="PRINTS" id="PR00377">
    <property type="entry name" value="IMPHPHTASES"/>
</dbReference>
<organism evidence="13 14">
    <name type="scientific">Raoultella terrigena</name>
    <name type="common">Klebsiella terrigena</name>
    <dbReference type="NCBI Taxonomy" id="577"/>
    <lineage>
        <taxon>Bacteria</taxon>
        <taxon>Pseudomonadati</taxon>
        <taxon>Pseudomonadota</taxon>
        <taxon>Gammaproteobacteria</taxon>
        <taxon>Enterobacterales</taxon>
        <taxon>Enterobacteriaceae</taxon>
        <taxon>Klebsiella/Raoultella group</taxon>
        <taxon>Raoultella</taxon>
    </lineage>
</organism>
<keyword evidence="6 13" id="KW-0378">Hydrolase</keyword>
<comment type="catalytic activity">
    <reaction evidence="1">
        <text>a myo-inositol phosphate + H2O = myo-inositol + phosphate</text>
        <dbReference type="Rhea" id="RHEA:24056"/>
        <dbReference type="ChEBI" id="CHEBI:15377"/>
        <dbReference type="ChEBI" id="CHEBI:17268"/>
        <dbReference type="ChEBI" id="CHEBI:43474"/>
        <dbReference type="ChEBI" id="CHEBI:84139"/>
        <dbReference type="EC" id="3.1.3.25"/>
    </reaction>
</comment>
<dbReference type="InterPro" id="IPR000760">
    <property type="entry name" value="Inositol_monophosphatase-like"/>
</dbReference>
<comment type="similarity">
    <text evidence="3">Belongs to the inositol monophosphatase superfamily.</text>
</comment>
<evidence type="ECO:0000256" key="10">
    <source>
        <dbReference type="ARBA" id="ARBA00030730"/>
    </source>
</evidence>
<feature type="binding site" evidence="11">
    <location>
        <position position="95"/>
    </location>
    <ligand>
        <name>Mg(2+)</name>
        <dbReference type="ChEBI" id="CHEBI:18420"/>
        <label>1</label>
        <note>catalytic</note>
    </ligand>
</feature>
<feature type="binding site" evidence="11">
    <location>
        <position position="96"/>
    </location>
    <ligand>
        <name>Mg(2+)</name>
        <dbReference type="ChEBI" id="CHEBI:18420"/>
        <label>1</label>
        <note>catalytic</note>
    </ligand>
</feature>
<keyword evidence="8 11" id="KW-0460">Magnesium</keyword>
<dbReference type="GO" id="GO:0046872">
    <property type="term" value="F:metal ion binding"/>
    <property type="evidence" value="ECO:0007669"/>
    <property type="project" value="UniProtKB-KW"/>
</dbReference>
<evidence type="ECO:0000313" key="12">
    <source>
        <dbReference type="EMBL" id="QPF07537.1"/>
    </source>
</evidence>
<dbReference type="Gene3D" id="3.30.540.10">
    <property type="entry name" value="Fructose-1,6-Bisphosphatase, subunit A, domain 1"/>
    <property type="match status" value="1"/>
</dbReference>
<dbReference type="SUPFAM" id="SSF56655">
    <property type="entry name" value="Carbohydrate phosphatase"/>
    <property type="match status" value="1"/>
</dbReference>
<dbReference type="Pfam" id="PF00459">
    <property type="entry name" value="Inositol_P"/>
    <property type="match status" value="1"/>
</dbReference>
<accession>A0A485B9R0</accession>
<dbReference type="EC" id="3.1.3.25" evidence="4"/>
<evidence type="ECO:0000313" key="15">
    <source>
        <dbReference type="Proteomes" id="UP000594500"/>
    </source>
</evidence>
<comment type="cofactor">
    <cofactor evidence="2 11">
        <name>Mg(2+)</name>
        <dbReference type="ChEBI" id="CHEBI:18420"/>
    </cofactor>
</comment>
<evidence type="ECO:0000256" key="4">
    <source>
        <dbReference type="ARBA" id="ARBA00013106"/>
    </source>
</evidence>
<evidence type="ECO:0000256" key="2">
    <source>
        <dbReference type="ARBA" id="ARBA00001946"/>
    </source>
</evidence>
<dbReference type="AlphaFoldDB" id="A0A485B9R0"/>
<name>A0A485B9R0_RAOTE</name>
<dbReference type="PROSITE" id="PS00629">
    <property type="entry name" value="IMP_1"/>
    <property type="match status" value="1"/>
</dbReference>
<feature type="binding site" evidence="11">
    <location>
        <position position="77"/>
    </location>
    <ligand>
        <name>Mg(2+)</name>
        <dbReference type="ChEBI" id="CHEBI:18420"/>
        <label>1</label>
        <note>catalytic</note>
    </ligand>
</feature>
<dbReference type="InterPro" id="IPR020583">
    <property type="entry name" value="Inositol_monoP_metal-BS"/>
</dbReference>
<keyword evidence="5 11" id="KW-0479">Metal-binding</keyword>
<feature type="binding site" evidence="11">
    <location>
        <position position="93"/>
    </location>
    <ligand>
        <name>Mg(2+)</name>
        <dbReference type="ChEBI" id="CHEBI:18420"/>
        <label>2</label>
    </ligand>
</feature>
<evidence type="ECO:0000256" key="9">
    <source>
        <dbReference type="ARBA" id="ARBA00023884"/>
    </source>
</evidence>
<reference evidence="13 14" key="1">
    <citation type="submission" date="2019-03" db="EMBL/GenBank/DDBJ databases">
        <authorList>
            <consortium name="Pathogen Informatics"/>
        </authorList>
    </citation>
    <scope>NUCLEOTIDE SEQUENCE [LARGE SCALE GENOMIC DNA]</scope>
    <source>
        <strain evidence="13 14">NCTC13038</strain>
    </source>
</reference>
<feature type="binding site" evidence="11">
    <location>
        <position position="219"/>
    </location>
    <ligand>
        <name>Mg(2+)</name>
        <dbReference type="ChEBI" id="CHEBI:18420"/>
        <label>1</label>
        <note>catalytic</note>
    </ligand>
</feature>
<keyword evidence="7" id="KW-0805">Transcription regulation</keyword>
<evidence type="ECO:0000313" key="13">
    <source>
        <dbReference type="EMBL" id="VFS68268.1"/>
    </source>
</evidence>
<evidence type="ECO:0000256" key="6">
    <source>
        <dbReference type="ARBA" id="ARBA00022801"/>
    </source>
</evidence>
<dbReference type="PANTHER" id="PTHR20854:SF4">
    <property type="entry name" value="INOSITOL-1-MONOPHOSPHATASE-RELATED"/>
    <property type="match status" value="1"/>
</dbReference>
<keyword evidence="7" id="KW-0804">Transcription</keyword>
<gene>
    <name evidence="13" type="primary">suhB_2</name>
    <name evidence="12" type="ORF">IMO34_19735</name>
    <name evidence="13" type="ORF">NCTC13038_01334</name>
</gene>
<dbReference type="Gene3D" id="3.40.190.80">
    <property type="match status" value="1"/>
</dbReference>
<dbReference type="GO" id="GO:0031564">
    <property type="term" value="P:transcription antitermination"/>
    <property type="evidence" value="ECO:0007669"/>
    <property type="project" value="UniProtKB-KW"/>
</dbReference>
<evidence type="ECO:0000256" key="11">
    <source>
        <dbReference type="PIRSR" id="PIRSR600760-2"/>
    </source>
</evidence>
<protein>
    <recommendedName>
        <fullName evidence="9">Nus factor SuhB</fullName>
        <ecNumber evidence="4">3.1.3.25</ecNumber>
    </recommendedName>
    <alternativeName>
        <fullName evidence="10">Inositol-1-monophosphatase</fullName>
    </alternativeName>
</protein>
<evidence type="ECO:0000256" key="1">
    <source>
        <dbReference type="ARBA" id="ARBA00001033"/>
    </source>
</evidence>
<dbReference type="Proteomes" id="UP000594500">
    <property type="component" value="Chromosome"/>
</dbReference>
<dbReference type="FunFam" id="3.30.540.10:FF:000003">
    <property type="entry name" value="Inositol-1-monophosphatase"/>
    <property type="match status" value="1"/>
</dbReference>
<proteinExistence type="inferred from homology"/>
<evidence type="ECO:0000256" key="8">
    <source>
        <dbReference type="ARBA" id="ARBA00022842"/>
    </source>
</evidence>
<evidence type="ECO:0000256" key="5">
    <source>
        <dbReference type="ARBA" id="ARBA00022723"/>
    </source>
</evidence>
<evidence type="ECO:0000256" key="7">
    <source>
        <dbReference type="ARBA" id="ARBA00022814"/>
    </source>
</evidence>
<dbReference type="GO" id="GO:0007165">
    <property type="term" value="P:signal transduction"/>
    <property type="evidence" value="ECO:0007669"/>
    <property type="project" value="TreeGrafter"/>
</dbReference>
<dbReference type="EMBL" id="CAADJG010000002">
    <property type="protein sequence ID" value="VFS68268.1"/>
    <property type="molecule type" value="Genomic_DNA"/>
</dbReference>
<dbReference type="EMBL" id="CP062916">
    <property type="protein sequence ID" value="QPF07537.1"/>
    <property type="molecule type" value="Genomic_DNA"/>
</dbReference>
<dbReference type="RefSeq" id="WP_134525401.1">
    <property type="nucleotide sequence ID" value="NZ_BJNO01000026.1"/>
</dbReference>
<evidence type="ECO:0000313" key="14">
    <source>
        <dbReference type="Proteomes" id="UP000332594"/>
    </source>
</evidence>
<dbReference type="Proteomes" id="UP000332594">
    <property type="component" value="Unassembled WGS sequence"/>
</dbReference>
<dbReference type="GO" id="GO:0008934">
    <property type="term" value="F:inositol monophosphate 1-phosphatase activity"/>
    <property type="evidence" value="ECO:0007669"/>
    <property type="project" value="TreeGrafter"/>
</dbReference>